<dbReference type="EMBL" id="JARIHO010000122">
    <property type="protein sequence ID" value="KAJ7302005.1"/>
    <property type="molecule type" value="Genomic_DNA"/>
</dbReference>
<feature type="non-terminal residue" evidence="1">
    <location>
        <position position="167"/>
    </location>
</feature>
<dbReference type="AlphaFoldDB" id="A0AAD6YZ77"/>
<organism evidence="1 3">
    <name type="scientific">Mycena albidolilacea</name>
    <dbReference type="NCBI Taxonomy" id="1033008"/>
    <lineage>
        <taxon>Eukaryota</taxon>
        <taxon>Fungi</taxon>
        <taxon>Dikarya</taxon>
        <taxon>Basidiomycota</taxon>
        <taxon>Agaricomycotina</taxon>
        <taxon>Agaricomycetes</taxon>
        <taxon>Agaricomycetidae</taxon>
        <taxon>Agaricales</taxon>
        <taxon>Marasmiineae</taxon>
        <taxon>Mycenaceae</taxon>
        <taxon>Mycena</taxon>
    </lineage>
</organism>
<reference evidence="1" key="1">
    <citation type="submission" date="2023-03" db="EMBL/GenBank/DDBJ databases">
        <title>Massive genome expansion in bonnet fungi (Mycena s.s.) driven by repeated elements and novel gene families across ecological guilds.</title>
        <authorList>
            <consortium name="Lawrence Berkeley National Laboratory"/>
            <person name="Harder C.B."/>
            <person name="Miyauchi S."/>
            <person name="Viragh M."/>
            <person name="Kuo A."/>
            <person name="Thoen E."/>
            <person name="Andreopoulos B."/>
            <person name="Lu D."/>
            <person name="Skrede I."/>
            <person name="Drula E."/>
            <person name="Henrissat B."/>
            <person name="Morin E."/>
            <person name="Kohler A."/>
            <person name="Barry K."/>
            <person name="LaButti K."/>
            <person name="Morin E."/>
            <person name="Salamov A."/>
            <person name="Lipzen A."/>
            <person name="Mereny Z."/>
            <person name="Hegedus B."/>
            <person name="Baldrian P."/>
            <person name="Stursova M."/>
            <person name="Weitz H."/>
            <person name="Taylor A."/>
            <person name="Grigoriev I.V."/>
            <person name="Nagy L.G."/>
            <person name="Martin F."/>
            <person name="Kauserud H."/>
        </authorList>
    </citation>
    <scope>NUCLEOTIDE SEQUENCE</scope>
    <source>
        <strain evidence="1">CBHHK002</strain>
    </source>
</reference>
<evidence type="ECO:0000313" key="2">
    <source>
        <dbReference type="EMBL" id="KAJ7315166.1"/>
    </source>
</evidence>
<name>A0AAD6YZ77_9AGAR</name>
<evidence type="ECO:0000313" key="3">
    <source>
        <dbReference type="Proteomes" id="UP001218218"/>
    </source>
</evidence>
<gene>
    <name evidence="2" type="ORF">DFH08DRAFT_627547</name>
    <name evidence="1" type="ORF">DFH08DRAFT_643175</name>
</gene>
<keyword evidence="3" id="KW-1185">Reference proteome</keyword>
<evidence type="ECO:0000313" key="1">
    <source>
        <dbReference type="EMBL" id="KAJ7302005.1"/>
    </source>
</evidence>
<protein>
    <submittedName>
        <fullName evidence="1">Uncharacterized protein</fullName>
    </submittedName>
</protein>
<comment type="caution">
    <text evidence="1">The sequence shown here is derived from an EMBL/GenBank/DDBJ whole genome shotgun (WGS) entry which is preliminary data.</text>
</comment>
<proteinExistence type="predicted"/>
<accession>A0AAD6YZ77</accession>
<feature type="non-terminal residue" evidence="1">
    <location>
        <position position="1"/>
    </location>
</feature>
<dbReference type="Proteomes" id="UP001218218">
    <property type="component" value="Unassembled WGS sequence"/>
</dbReference>
<sequence>QALTGERIHDQCFVCGPKGKHYLPPLPPYPQEWDGFIHNSKAAGLSRKLNNLFSLTAIGVHDGDFMKFAPGVSAVTLAGGRTYYRLLPAHEGQHAIRWFIHDPMGMFSRGTQLNIPHSWINSTLAGLKRVNPFIDKLDRLANIYPDDETMALQIEHSDGTNEVAAVI</sequence>
<dbReference type="EMBL" id="JARIHO010000063">
    <property type="protein sequence ID" value="KAJ7315166.1"/>
    <property type="molecule type" value="Genomic_DNA"/>
</dbReference>